<keyword evidence="1" id="KW-0175">Coiled coil</keyword>
<proteinExistence type="predicted"/>
<dbReference type="Pfam" id="PF05380">
    <property type="entry name" value="Peptidase_A17"/>
    <property type="match status" value="1"/>
</dbReference>
<evidence type="ECO:0000313" key="3">
    <source>
        <dbReference type="EMBL" id="CAJ0601806.1"/>
    </source>
</evidence>
<organism evidence="3 4">
    <name type="scientific">Cylicocyclus nassatus</name>
    <name type="common">Nematode worm</name>
    <dbReference type="NCBI Taxonomy" id="53992"/>
    <lineage>
        <taxon>Eukaryota</taxon>
        <taxon>Metazoa</taxon>
        <taxon>Ecdysozoa</taxon>
        <taxon>Nematoda</taxon>
        <taxon>Chromadorea</taxon>
        <taxon>Rhabditida</taxon>
        <taxon>Rhabditina</taxon>
        <taxon>Rhabditomorpha</taxon>
        <taxon>Strongyloidea</taxon>
        <taxon>Strongylidae</taxon>
        <taxon>Cylicocyclus</taxon>
    </lineage>
</organism>
<reference evidence="3" key="1">
    <citation type="submission" date="2023-07" db="EMBL/GenBank/DDBJ databases">
        <authorList>
            <consortium name="CYATHOMIX"/>
        </authorList>
    </citation>
    <scope>NUCLEOTIDE SEQUENCE</scope>
    <source>
        <strain evidence="3">N/A</strain>
    </source>
</reference>
<accession>A0AA36M823</accession>
<dbReference type="EMBL" id="CATQJL010000305">
    <property type="protein sequence ID" value="CAJ0601806.1"/>
    <property type="molecule type" value="Genomic_DNA"/>
</dbReference>
<dbReference type="PANTHER" id="PTHR47331">
    <property type="entry name" value="PHD-TYPE DOMAIN-CONTAINING PROTEIN"/>
    <property type="match status" value="1"/>
</dbReference>
<dbReference type="PANTHER" id="PTHR47331:SF4">
    <property type="entry name" value="PEPTIDASE S1 DOMAIN-CONTAINING PROTEIN"/>
    <property type="match status" value="1"/>
</dbReference>
<dbReference type="Proteomes" id="UP001176961">
    <property type="component" value="Unassembled WGS sequence"/>
</dbReference>
<evidence type="ECO:0000256" key="1">
    <source>
        <dbReference type="SAM" id="Coils"/>
    </source>
</evidence>
<gene>
    <name evidence="3" type="ORF">CYNAS_LOCUS13789</name>
</gene>
<dbReference type="AlphaFoldDB" id="A0AA36M823"/>
<dbReference type="InterPro" id="IPR008042">
    <property type="entry name" value="Retrotrans_Pao"/>
</dbReference>
<evidence type="ECO:0000313" key="4">
    <source>
        <dbReference type="Proteomes" id="UP001176961"/>
    </source>
</evidence>
<comment type="caution">
    <text evidence="3">The sequence shown here is derived from an EMBL/GenBank/DDBJ whole genome shotgun (WGS) entry which is preliminary data.</text>
</comment>
<feature type="compositionally biased region" description="Basic and acidic residues" evidence="2">
    <location>
        <begin position="594"/>
        <end position="603"/>
    </location>
</feature>
<evidence type="ECO:0000256" key="2">
    <source>
        <dbReference type="SAM" id="MobiDB-lite"/>
    </source>
</evidence>
<sequence length="603" mass="69564">MASTIRSLKGLVTKRNEAALQWLQESSQVPQSEGETWVWERDADTCQRNIDLLEKSLLNLTKAFDEATETTDEEEDRLDKYIERTHATIMKLHAHRSSLENRISSTYRTSSETDKEIWDRYWSLESTGTEEFTGTQQTELQKINEKVLQDFKESIEKREDGYYVRLPWKEDHPDLPDNKALALKRLEKVLEIYQNDTETLNAYDKTFKDQLEKGVIEESSEEALAKYTHTKTLFRELNMNLREYRSNDQQFNTTIAEADRMKSICPKVLGIPWNSETDKFIIRGSMVASKEKITKRTVTQQLASIYDPMGFIVPLLLPAKIFLQSLWKEELDWDTPLTAPLQDQWRQISSEISTFYKEISRQIIRKPNTARLVVFTDASQWAMAACAYLTTEEESNLIMGKSKLPSIKTAMTIPKLEMNAATLDLRLAWFICKELESIYRINEVICYTDSDKVLAWIKAPPTRQSAGVLVTNRLAEMRRINKDLKNQNVTCFFGHVTTSENPADCGSRGLTAEALQNHQWWKGPHFINKPDYTKLTTIAEEGKTTSALVELSRESPESMRLRVTLYREIAKPFYRRKKGSHSKDHSGTESNLKGAEHHGSRDA</sequence>
<feature type="region of interest" description="Disordered" evidence="2">
    <location>
        <begin position="576"/>
        <end position="603"/>
    </location>
</feature>
<protein>
    <submittedName>
        <fullName evidence="3">Uncharacterized protein</fullName>
    </submittedName>
</protein>
<keyword evidence="4" id="KW-1185">Reference proteome</keyword>
<name>A0AA36M823_CYLNA</name>
<feature type="coiled-coil region" evidence="1">
    <location>
        <begin position="50"/>
        <end position="84"/>
    </location>
</feature>